<dbReference type="AlphaFoldDB" id="A0A8J3N5E4"/>
<dbReference type="EMBL" id="BNJK01000001">
    <property type="protein sequence ID" value="GHO96413.1"/>
    <property type="molecule type" value="Genomic_DNA"/>
</dbReference>
<comment type="caution">
    <text evidence="3">The sequence shown here is derived from an EMBL/GenBank/DDBJ whole genome shotgun (WGS) entry which is preliminary data.</text>
</comment>
<accession>A0A8J3N5E4</accession>
<evidence type="ECO:0000256" key="2">
    <source>
        <dbReference type="ARBA" id="ARBA00022833"/>
    </source>
</evidence>
<dbReference type="GO" id="GO:0016853">
    <property type="term" value="F:isomerase activity"/>
    <property type="evidence" value="ECO:0007669"/>
    <property type="project" value="UniProtKB-KW"/>
</dbReference>
<name>A0A8J3N5E4_9CHLR</name>
<dbReference type="InterPro" id="IPR051804">
    <property type="entry name" value="Carb_Metab_Reg_Kinase/Isom"/>
</dbReference>
<proteinExistence type="predicted"/>
<keyword evidence="3" id="KW-0413">Isomerase</keyword>
<keyword evidence="1" id="KW-0479">Metal-binding</keyword>
<organism evidence="3 4">
    <name type="scientific">Reticulibacter mediterranei</name>
    <dbReference type="NCBI Taxonomy" id="2778369"/>
    <lineage>
        <taxon>Bacteria</taxon>
        <taxon>Bacillati</taxon>
        <taxon>Chloroflexota</taxon>
        <taxon>Ktedonobacteria</taxon>
        <taxon>Ktedonobacterales</taxon>
        <taxon>Reticulibacteraceae</taxon>
        <taxon>Reticulibacter</taxon>
    </lineage>
</organism>
<reference evidence="3" key="1">
    <citation type="submission" date="2020-10" db="EMBL/GenBank/DDBJ databases">
        <title>Taxonomic study of unclassified bacteria belonging to the class Ktedonobacteria.</title>
        <authorList>
            <person name="Yabe S."/>
            <person name="Wang C.M."/>
            <person name="Zheng Y."/>
            <person name="Sakai Y."/>
            <person name="Cavaletti L."/>
            <person name="Monciardini P."/>
            <person name="Donadio S."/>
        </authorList>
    </citation>
    <scope>NUCLEOTIDE SEQUENCE</scope>
    <source>
        <strain evidence="3">ID150040</strain>
    </source>
</reference>
<dbReference type="PANTHER" id="PTHR42742:SF3">
    <property type="entry name" value="FRUCTOKINASE"/>
    <property type="match status" value="1"/>
</dbReference>
<dbReference type="InterPro" id="IPR011051">
    <property type="entry name" value="RmlC_Cupin_sf"/>
</dbReference>
<keyword evidence="2" id="KW-0862">Zinc</keyword>
<gene>
    <name evidence="3" type="ORF">KSF_064610</name>
</gene>
<dbReference type="GO" id="GO:0046872">
    <property type="term" value="F:metal ion binding"/>
    <property type="evidence" value="ECO:0007669"/>
    <property type="project" value="UniProtKB-KW"/>
</dbReference>
<dbReference type="InterPro" id="IPR014710">
    <property type="entry name" value="RmlC-like_jellyroll"/>
</dbReference>
<dbReference type="CDD" id="cd07010">
    <property type="entry name" value="cupin_PMI_type_I_N_bac"/>
    <property type="match status" value="1"/>
</dbReference>
<dbReference type="Gene3D" id="2.60.120.10">
    <property type="entry name" value="Jelly Rolls"/>
    <property type="match status" value="2"/>
</dbReference>
<dbReference type="SUPFAM" id="SSF51182">
    <property type="entry name" value="RmlC-like cupins"/>
    <property type="match status" value="1"/>
</dbReference>
<evidence type="ECO:0000313" key="3">
    <source>
        <dbReference type="EMBL" id="GHO96413.1"/>
    </source>
</evidence>
<keyword evidence="4" id="KW-1185">Reference proteome</keyword>
<evidence type="ECO:0000256" key="1">
    <source>
        <dbReference type="ARBA" id="ARBA00022723"/>
    </source>
</evidence>
<dbReference type="RefSeq" id="WP_220207040.1">
    <property type="nucleotide sequence ID" value="NZ_BNJK01000001.1"/>
</dbReference>
<protein>
    <submittedName>
        <fullName evidence="3">Mannose-6-phosphate isomerase</fullName>
    </submittedName>
</protein>
<sequence>MKESITNSYRTHPTHHFPWLEIKAGHSALAATLYDLACREADSRLIIIDGFVGLEWNRFIPELRAALSQFTPHTRWLSTEQCFQSTEAIEDVLAPSLTSDPVFGRLFHGHLEDLWVQEHSTALRSTLQEHDVDLIIVYGFGASCLTTEGVQVYIDVPKDRCQHLAAQQRVFNVGAAAPQRFGEMYKRFYFVDWPMLNKVKRAQLPHIDLFVDGTESTEPRFTNGNDFRRALRALAQQPFRVKPWFAPGPWGGQWMKEQFGLPADQPNYAWSFELIAPENGVLLGDGQCSLECSFDYLLWAETDAVLGVPVAARYGSYFPIRFDYLDTMGGANLSCQVHPRLDYIRNEFGEPFTQDETYYIVTNEPGSKVFLGLREDANVSHFQEAALAARDRGIPFEIDEFVNSESSAPHDLFLIPSGTVHCSGANNLVLEISATPYIYTFKIYDYLRKDLSGNLRHVHLNHAFANIDAGRRTNWVRQHLCPRPVLLRQGEGWREYAIGNIEHLFFAIHRLEFTDQISDDTQDRFHALNLVEGERCEIVTKQHEPVELHFAESLIIPASVGHYHIRNLGQSACKLVKAFVK</sequence>
<evidence type="ECO:0000313" key="4">
    <source>
        <dbReference type="Proteomes" id="UP000597444"/>
    </source>
</evidence>
<dbReference type="Proteomes" id="UP000597444">
    <property type="component" value="Unassembled WGS sequence"/>
</dbReference>
<dbReference type="PANTHER" id="PTHR42742">
    <property type="entry name" value="TRANSCRIPTIONAL REPRESSOR MPRA"/>
    <property type="match status" value="1"/>
</dbReference>